<feature type="non-terminal residue" evidence="3">
    <location>
        <position position="1"/>
    </location>
</feature>
<proteinExistence type="predicted"/>
<dbReference type="InterPro" id="IPR032675">
    <property type="entry name" value="LRR_dom_sf"/>
</dbReference>
<dbReference type="EMBL" id="CAJNNV010002667">
    <property type="protein sequence ID" value="CAE8587585.1"/>
    <property type="molecule type" value="Genomic_DNA"/>
</dbReference>
<evidence type="ECO:0000313" key="4">
    <source>
        <dbReference type="Proteomes" id="UP000654075"/>
    </source>
</evidence>
<dbReference type="SMART" id="SM00369">
    <property type="entry name" value="LRR_TYP"/>
    <property type="match status" value="3"/>
</dbReference>
<dbReference type="PANTHER" id="PTHR15454">
    <property type="entry name" value="NISCHARIN RELATED"/>
    <property type="match status" value="1"/>
</dbReference>
<dbReference type="OrthoDB" id="7451790at2759"/>
<keyword evidence="1" id="KW-0433">Leucine-rich repeat</keyword>
<accession>A0A813DI53</accession>
<protein>
    <recommendedName>
        <fullName evidence="5">Leucine-rich repeat-containing protein 51</fullName>
    </recommendedName>
</protein>
<dbReference type="Pfam" id="PF13855">
    <property type="entry name" value="LRR_8"/>
    <property type="match status" value="1"/>
</dbReference>
<feature type="non-terminal residue" evidence="3">
    <location>
        <position position="135"/>
    </location>
</feature>
<dbReference type="Pfam" id="PF12799">
    <property type="entry name" value="LRR_4"/>
    <property type="match status" value="1"/>
</dbReference>
<dbReference type="InterPro" id="IPR025875">
    <property type="entry name" value="Leu-rich_rpt_4"/>
</dbReference>
<evidence type="ECO:0000256" key="2">
    <source>
        <dbReference type="ARBA" id="ARBA00022737"/>
    </source>
</evidence>
<dbReference type="GO" id="GO:0005737">
    <property type="term" value="C:cytoplasm"/>
    <property type="evidence" value="ECO:0007669"/>
    <property type="project" value="TreeGrafter"/>
</dbReference>
<organism evidence="3 4">
    <name type="scientific">Polarella glacialis</name>
    <name type="common">Dinoflagellate</name>
    <dbReference type="NCBI Taxonomy" id="89957"/>
    <lineage>
        <taxon>Eukaryota</taxon>
        <taxon>Sar</taxon>
        <taxon>Alveolata</taxon>
        <taxon>Dinophyceae</taxon>
        <taxon>Suessiales</taxon>
        <taxon>Suessiaceae</taxon>
        <taxon>Polarella</taxon>
    </lineage>
</organism>
<gene>
    <name evidence="3" type="ORF">PGLA1383_LOCUS6421</name>
</gene>
<dbReference type="SUPFAM" id="SSF52075">
    <property type="entry name" value="Outer arm dynein light chain 1"/>
    <property type="match status" value="1"/>
</dbReference>
<dbReference type="Gene3D" id="3.80.10.10">
    <property type="entry name" value="Ribonuclease Inhibitor"/>
    <property type="match status" value="1"/>
</dbReference>
<evidence type="ECO:0008006" key="5">
    <source>
        <dbReference type="Google" id="ProtNLM"/>
    </source>
</evidence>
<dbReference type="OMA" id="NEGCANY"/>
<evidence type="ECO:0000256" key="1">
    <source>
        <dbReference type="ARBA" id="ARBA00022614"/>
    </source>
</evidence>
<comment type="caution">
    <text evidence="3">The sequence shown here is derived from an EMBL/GenBank/DDBJ whole genome shotgun (WGS) entry which is preliminary data.</text>
</comment>
<dbReference type="PROSITE" id="PS51450">
    <property type="entry name" value="LRR"/>
    <property type="match status" value="1"/>
</dbReference>
<dbReference type="InterPro" id="IPR001611">
    <property type="entry name" value="Leu-rich_rpt"/>
</dbReference>
<dbReference type="InterPro" id="IPR003591">
    <property type="entry name" value="Leu-rich_rpt_typical-subtyp"/>
</dbReference>
<evidence type="ECO:0000313" key="3">
    <source>
        <dbReference type="EMBL" id="CAE8587585.1"/>
    </source>
</evidence>
<keyword evidence="4" id="KW-1185">Reference proteome</keyword>
<dbReference type="Proteomes" id="UP000654075">
    <property type="component" value="Unassembled WGS sequence"/>
</dbReference>
<sequence>ELWLGKNKIGSMALPPMPALRHLSLQNNRLDVWDGSLFHNVSGLTHFYVGHNNLPDLPDEFALLTKLVEVDLVKNAITRIRPVPELACLQELWLNDNQITDLEEVRNLASFPALKTIYLERNPMQCLGDKDAEAR</sequence>
<reference evidence="3" key="1">
    <citation type="submission" date="2021-02" db="EMBL/GenBank/DDBJ databases">
        <authorList>
            <person name="Dougan E. K."/>
            <person name="Rhodes N."/>
            <person name="Thang M."/>
            <person name="Chan C."/>
        </authorList>
    </citation>
    <scope>NUCLEOTIDE SEQUENCE</scope>
</reference>
<name>A0A813DI53_POLGL</name>
<dbReference type="PANTHER" id="PTHR15454:SF56">
    <property type="entry name" value="PROTEIN PHOSPHATASE 1 REGULATORY SUBUNIT 7-RELATED"/>
    <property type="match status" value="1"/>
</dbReference>
<keyword evidence="2" id="KW-0677">Repeat</keyword>
<dbReference type="SMART" id="SM00365">
    <property type="entry name" value="LRR_SD22"/>
    <property type="match status" value="3"/>
</dbReference>
<dbReference type="AlphaFoldDB" id="A0A813DI53"/>